<dbReference type="SMART" id="SM00248">
    <property type="entry name" value="ANK"/>
    <property type="match status" value="8"/>
</dbReference>
<feature type="region of interest" description="Disordered" evidence="9">
    <location>
        <begin position="495"/>
        <end position="529"/>
    </location>
</feature>
<feature type="transmembrane region" description="Helical" evidence="10">
    <location>
        <begin position="554"/>
        <end position="574"/>
    </location>
</feature>
<dbReference type="PANTHER" id="PTHR24186">
    <property type="entry name" value="PROTEIN PHOSPHATASE 1 REGULATORY SUBUNIT"/>
    <property type="match status" value="1"/>
</dbReference>
<evidence type="ECO:0000256" key="2">
    <source>
        <dbReference type="ARBA" id="ARBA00004413"/>
    </source>
</evidence>
<reference evidence="12 14" key="2">
    <citation type="journal article" date="2014" name="BMC Genomics">
        <title>An improved genome release (version Mt4.0) for the model legume Medicago truncatula.</title>
        <authorList>
            <person name="Tang H."/>
            <person name="Krishnakumar V."/>
            <person name="Bidwell S."/>
            <person name="Rosen B."/>
            <person name="Chan A."/>
            <person name="Zhou S."/>
            <person name="Gentzbittel L."/>
            <person name="Childs K.L."/>
            <person name="Yandell M."/>
            <person name="Gundlach H."/>
            <person name="Mayer K.F."/>
            <person name="Schwartz D.C."/>
            <person name="Town C.D."/>
        </authorList>
    </citation>
    <scope>GENOME REANNOTATION</scope>
    <source>
        <strain evidence="13 14">cv. Jemalong A17</strain>
    </source>
</reference>
<feature type="compositionally biased region" description="Polar residues" evidence="9">
    <location>
        <begin position="499"/>
        <end position="509"/>
    </location>
</feature>
<keyword evidence="5 10" id="KW-1133">Transmembrane helix</keyword>
<organism evidence="12 14">
    <name type="scientific">Medicago truncatula</name>
    <name type="common">Barrel medic</name>
    <name type="synonym">Medicago tribuloides</name>
    <dbReference type="NCBI Taxonomy" id="3880"/>
    <lineage>
        <taxon>Eukaryota</taxon>
        <taxon>Viridiplantae</taxon>
        <taxon>Streptophyta</taxon>
        <taxon>Embryophyta</taxon>
        <taxon>Tracheophyta</taxon>
        <taxon>Spermatophyta</taxon>
        <taxon>Magnoliopsida</taxon>
        <taxon>eudicotyledons</taxon>
        <taxon>Gunneridae</taxon>
        <taxon>Pentapetalae</taxon>
        <taxon>rosids</taxon>
        <taxon>fabids</taxon>
        <taxon>Fabales</taxon>
        <taxon>Fabaceae</taxon>
        <taxon>Papilionoideae</taxon>
        <taxon>50 kb inversion clade</taxon>
        <taxon>NPAAA clade</taxon>
        <taxon>Hologalegina</taxon>
        <taxon>IRL clade</taxon>
        <taxon>Trifolieae</taxon>
        <taxon>Medicago</taxon>
    </lineage>
</organism>
<evidence type="ECO:0000313" key="14">
    <source>
        <dbReference type="Proteomes" id="UP000002051"/>
    </source>
</evidence>
<dbReference type="OMA" id="YYKGICY"/>
<proteinExistence type="predicted"/>
<evidence type="ECO:0000256" key="6">
    <source>
        <dbReference type="ARBA" id="ARBA00023043"/>
    </source>
</evidence>
<dbReference type="EnsemblPlants" id="AES99887">
    <property type="protein sequence ID" value="AES99887"/>
    <property type="gene ID" value="MTR_5g085830"/>
</dbReference>
<evidence type="ECO:0000313" key="12">
    <source>
        <dbReference type="EMBL" id="AES99887.1"/>
    </source>
</evidence>
<dbReference type="SUPFAM" id="SSF48403">
    <property type="entry name" value="Ankyrin repeat"/>
    <property type="match status" value="2"/>
</dbReference>
<dbReference type="OrthoDB" id="598775at2759"/>
<evidence type="ECO:0000256" key="9">
    <source>
        <dbReference type="SAM" id="MobiDB-lite"/>
    </source>
</evidence>
<dbReference type="Gene3D" id="1.25.40.20">
    <property type="entry name" value="Ankyrin repeat-containing domain"/>
    <property type="match status" value="2"/>
</dbReference>
<dbReference type="EMBL" id="CM001221">
    <property type="protein sequence ID" value="AES99887.1"/>
    <property type="molecule type" value="Genomic_DNA"/>
</dbReference>
<dbReference type="Pfam" id="PF13962">
    <property type="entry name" value="PGG"/>
    <property type="match status" value="1"/>
</dbReference>
<dbReference type="InterPro" id="IPR026961">
    <property type="entry name" value="PGG_dom"/>
</dbReference>
<dbReference type="AlphaFoldDB" id="G7K7K3"/>
<dbReference type="STRING" id="3880.G7K7K3"/>
<dbReference type="PaxDb" id="3880-AES99887"/>
<protein>
    <submittedName>
        <fullName evidence="12">Ankyrin repeat protein</fullName>
    </submittedName>
</protein>
<dbReference type="PROSITE" id="PS50297">
    <property type="entry name" value="ANK_REP_REGION"/>
    <property type="match status" value="2"/>
</dbReference>
<sequence length="708" mass="79937">MEIAKRIVHPNNNNTHYFGAPEAKFFLTEILQDETVLQSEETDIEIEPSEVTEILPGSIDNENQNELLNQVYRAGSRRDLSYSSLSPEIKTHTKNTVLHISAWYGNDKIVSLVIEHAPKLLFEVNENNESALHIAARGGHISIVEKLLAAYANFERHDIKTAWLEYTKRLKNYVERSNGENLLKFVALENVEGNTMFHEAMLCRDKKRIGGDKIFKACELYKIGDSSSKWCYEIALVNVNHAKQSILYLAVENGDKEAVKVIMANRPNNVAKPEGLSPVVAAIMKQNQEMLKDILQQKPTWIHLTDTYKRLPLHYAASIGYLVGVVYLTGKCKCCTNQRDKYGYFPIHLASYGGHVEVVEKLLEYCPDPTEMLDTSFKRNILHVAAYNGKHEVVDYILQQSRRICELDKMINQKDNKGDTPLHLAAQSCHPKAVFYLTWDERVDMQLVNQNNQTAVEVINASSKLRNSSAREQLTRMALNSAGVKPRLRRLVHDKARQSDTNLPLSKPSNAEPFDTKQQTVESDSKSNENKETDRRYFFLTGSDKQFRDRVETLTLVSTLIITASVAACFAVPGEADGKANNLCHAMFHVFIIFITISLFSSISSTIILFWAKLGIPELVTFSLKIVMPLLGIALVSLSLAFMAGLYTVISELTWLANVFLVVASILVVVVFLSYIVLFVPSSSTKKPLRLISYYPFLFLAYLAENQN</sequence>
<reference evidence="13" key="3">
    <citation type="submission" date="2015-04" db="UniProtKB">
        <authorList>
            <consortium name="EnsemblPlants"/>
        </authorList>
    </citation>
    <scope>IDENTIFICATION</scope>
    <source>
        <strain evidence="13">cv. Jemalong A17</strain>
    </source>
</reference>
<dbReference type="GO" id="GO:0005886">
    <property type="term" value="C:plasma membrane"/>
    <property type="evidence" value="ECO:0007669"/>
    <property type="project" value="UniProtKB-SubCell"/>
</dbReference>
<dbReference type="eggNOG" id="KOG0504">
    <property type="taxonomic scope" value="Eukaryota"/>
</dbReference>
<keyword evidence="14" id="KW-1185">Reference proteome</keyword>
<evidence type="ECO:0000256" key="1">
    <source>
        <dbReference type="ARBA" id="ARBA00004141"/>
    </source>
</evidence>
<keyword evidence="3 10" id="KW-0812">Transmembrane</keyword>
<dbReference type="InterPro" id="IPR036770">
    <property type="entry name" value="Ankyrin_rpt-contain_sf"/>
</dbReference>
<evidence type="ECO:0000256" key="7">
    <source>
        <dbReference type="ARBA" id="ARBA00023136"/>
    </source>
</evidence>
<evidence type="ECO:0000256" key="10">
    <source>
        <dbReference type="SAM" id="Phobius"/>
    </source>
</evidence>
<feature type="transmembrane region" description="Helical" evidence="10">
    <location>
        <begin position="624"/>
        <end position="649"/>
    </location>
</feature>
<gene>
    <name evidence="13" type="primary">11434225</name>
    <name evidence="12" type="ordered locus">MTR_5g085830</name>
</gene>
<dbReference type="InterPro" id="IPR002110">
    <property type="entry name" value="Ankyrin_rpt"/>
</dbReference>
<dbReference type="PANTHER" id="PTHR24186:SF46">
    <property type="entry name" value="PROTEIN ACCELERATED CELL DEATH 6-LIKE"/>
    <property type="match status" value="1"/>
</dbReference>
<feature type="repeat" description="ANK" evidence="8">
    <location>
        <begin position="127"/>
        <end position="159"/>
    </location>
</feature>
<reference evidence="12 14" key="1">
    <citation type="journal article" date="2011" name="Nature">
        <title>The Medicago genome provides insight into the evolution of rhizobial symbioses.</title>
        <authorList>
            <person name="Young N.D."/>
            <person name="Debelle F."/>
            <person name="Oldroyd G.E."/>
            <person name="Geurts R."/>
            <person name="Cannon S.B."/>
            <person name="Udvardi M.K."/>
            <person name="Benedito V.A."/>
            <person name="Mayer K.F."/>
            <person name="Gouzy J."/>
            <person name="Schoof H."/>
            <person name="Van de Peer Y."/>
            <person name="Proost S."/>
            <person name="Cook D.R."/>
            <person name="Meyers B.C."/>
            <person name="Spannagl M."/>
            <person name="Cheung F."/>
            <person name="De Mita S."/>
            <person name="Krishnakumar V."/>
            <person name="Gundlach H."/>
            <person name="Zhou S."/>
            <person name="Mudge J."/>
            <person name="Bharti A.K."/>
            <person name="Murray J.D."/>
            <person name="Naoumkina M.A."/>
            <person name="Rosen B."/>
            <person name="Silverstein K.A."/>
            <person name="Tang H."/>
            <person name="Rombauts S."/>
            <person name="Zhao P.X."/>
            <person name="Zhou P."/>
            <person name="Barbe V."/>
            <person name="Bardou P."/>
            <person name="Bechner M."/>
            <person name="Bellec A."/>
            <person name="Berger A."/>
            <person name="Berges H."/>
            <person name="Bidwell S."/>
            <person name="Bisseling T."/>
            <person name="Choisne N."/>
            <person name="Couloux A."/>
            <person name="Denny R."/>
            <person name="Deshpande S."/>
            <person name="Dai X."/>
            <person name="Doyle J.J."/>
            <person name="Dudez A.M."/>
            <person name="Farmer A.D."/>
            <person name="Fouteau S."/>
            <person name="Franken C."/>
            <person name="Gibelin C."/>
            <person name="Gish J."/>
            <person name="Goldstein S."/>
            <person name="Gonzalez A.J."/>
            <person name="Green P.J."/>
            <person name="Hallab A."/>
            <person name="Hartog M."/>
            <person name="Hua A."/>
            <person name="Humphray S.J."/>
            <person name="Jeong D.H."/>
            <person name="Jing Y."/>
            <person name="Jocker A."/>
            <person name="Kenton S.M."/>
            <person name="Kim D.J."/>
            <person name="Klee K."/>
            <person name="Lai H."/>
            <person name="Lang C."/>
            <person name="Lin S."/>
            <person name="Macmil S.L."/>
            <person name="Magdelenat G."/>
            <person name="Matthews L."/>
            <person name="McCorrison J."/>
            <person name="Monaghan E.L."/>
            <person name="Mun J.H."/>
            <person name="Najar F.Z."/>
            <person name="Nicholson C."/>
            <person name="Noirot C."/>
            <person name="O'Bleness M."/>
            <person name="Paule C.R."/>
            <person name="Poulain J."/>
            <person name="Prion F."/>
            <person name="Qin B."/>
            <person name="Qu C."/>
            <person name="Retzel E.F."/>
            <person name="Riddle C."/>
            <person name="Sallet E."/>
            <person name="Samain S."/>
            <person name="Samson N."/>
            <person name="Sanders I."/>
            <person name="Saurat O."/>
            <person name="Scarpelli C."/>
            <person name="Schiex T."/>
            <person name="Segurens B."/>
            <person name="Severin A.J."/>
            <person name="Sherrier D.J."/>
            <person name="Shi R."/>
            <person name="Sims S."/>
            <person name="Singer S.R."/>
            <person name="Sinharoy S."/>
            <person name="Sterck L."/>
            <person name="Viollet A."/>
            <person name="Wang B.B."/>
            <person name="Wang K."/>
            <person name="Wang M."/>
            <person name="Wang X."/>
            <person name="Warfsmann J."/>
            <person name="Weissenbach J."/>
            <person name="White D.D."/>
            <person name="White J.D."/>
            <person name="Wiley G.B."/>
            <person name="Wincker P."/>
            <person name="Xing Y."/>
            <person name="Yang L."/>
            <person name="Yao Z."/>
            <person name="Ying F."/>
            <person name="Zhai J."/>
            <person name="Zhou L."/>
            <person name="Zuber A."/>
            <person name="Denarie J."/>
            <person name="Dixon R.A."/>
            <person name="May G.D."/>
            <person name="Schwartz D.C."/>
            <person name="Rogers J."/>
            <person name="Quetier F."/>
            <person name="Town C.D."/>
            <person name="Roe B.A."/>
        </authorList>
    </citation>
    <scope>NUCLEOTIDE SEQUENCE [LARGE SCALE GENOMIC DNA]</scope>
    <source>
        <strain evidence="12">A17</strain>
        <strain evidence="13 14">cv. Jemalong A17</strain>
    </source>
</reference>
<accession>G7K7K3</accession>
<keyword evidence="7 10" id="KW-0472">Membrane</keyword>
<keyword evidence="4" id="KW-0677">Repeat</keyword>
<dbReference type="PROSITE" id="PS50088">
    <property type="entry name" value="ANK_REPEAT"/>
    <property type="match status" value="2"/>
</dbReference>
<feature type="transmembrane region" description="Helical" evidence="10">
    <location>
        <begin position="586"/>
        <end position="612"/>
    </location>
</feature>
<evidence type="ECO:0000256" key="8">
    <source>
        <dbReference type="PROSITE-ProRule" id="PRU00023"/>
    </source>
</evidence>
<keyword evidence="6 8" id="KW-0040">ANK repeat</keyword>
<evidence type="ECO:0000256" key="5">
    <source>
        <dbReference type="ARBA" id="ARBA00022989"/>
    </source>
</evidence>
<name>G7K7K3_MEDTR</name>
<feature type="transmembrane region" description="Helical" evidence="10">
    <location>
        <begin position="655"/>
        <end position="680"/>
    </location>
</feature>
<dbReference type="KEGG" id="mtr:11434225"/>
<feature type="repeat" description="ANK" evidence="8">
    <location>
        <begin position="342"/>
        <end position="364"/>
    </location>
</feature>
<evidence type="ECO:0000256" key="4">
    <source>
        <dbReference type="ARBA" id="ARBA00022737"/>
    </source>
</evidence>
<comment type="subcellular location">
    <subcellularLocation>
        <location evidence="2">Cell membrane</location>
        <topology evidence="2">Peripheral membrane protein</topology>
        <orientation evidence="2">Cytoplasmic side</orientation>
    </subcellularLocation>
    <subcellularLocation>
        <location evidence="1">Membrane</location>
        <topology evidence="1">Multi-pass membrane protein</topology>
    </subcellularLocation>
</comment>
<evidence type="ECO:0000313" key="13">
    <source>
        <dbReference type="EnsemblPlants" id="AES99887"/>
    </source>
</evidence>
<dbReference type="Pfam" id="PF12796">
    <property type="entry name" value="Ank_2"/>
    <property type="match status" value="3"/>
</dbReference>
<evidence type="ECO:0000259" key="11">
    <source>
        <dbReference type="Pfam" id="PF13962"/>
    </source>
</evidence>
<feature type="domain" description="PGG" evidence="11">
    <location>
        <begin position="545"/>
        <end position="649"/>
    </location>
</feature>
<evidence type="ECO:0000256" key="3">
    <source>
        <dbReference type="ARBA" id="ARBA00022692"/>
    </source>
</evidence>
<dbReference type="Proteomes" id="UP000002051">
    <property type="component" value="Chromosome 5"/>
</dbReference>
<dbReference type="HOGENOM" id="CLU_000134_36_4_1"/>